<evidence type="ECO:0000256" key="1">
    <source>
        <dbReference type="SAM" id="Phobius"/>
    </source>
</evidence>
<keyword evidence="1" id="KW-0472">Membrane</keyword>
<gene>
    <name evidence="2" type="ORF">EV192_102801</name>
</gene>
<organism evidence="2 3">
    <name type="scientific">Actinocrispum wychmicini</name>
    <dbReference type="NCBI Taxonomy" id="1213861"/>
    <lineage>
        <taxon>Bacteria</taxon>
        <taxon>Bacillati</taxon>
        <taxon>Actinomycetota</taxon>
        <taxon>Actinomycetes</taxon>
        <taxon>Pseudonocardiales</taxon>
        <taxon>Pseudonocardiaceae</taxon>
        <taxon>Actinocrispum</taxon>
    </lineage>
</organism>
<dbReference type="Proteomes" id="UP000295680">
    <property type="component" value="Unassembled WGS sequence"/>
</dbReference>
<keyword evidence="3" id="KW-1185">Reference proteome</keyword>
<proteinExistence type="predicted"/>
<accession>A0A4R2JUE5</accession>
<keyword evidence="1" id="KW-1133">Transmembrane helix</keyword>
<reference evidence="2 3" key="1">
    <citation type="submission" date="2019-03" db="EMBL/GenBank/DDBJ databases">
        <title>Genomic Encyclopedia of Type Strains, Phase IV (KMG-IV): sequencing the most valuable type-strain genomes for metagenomic binning, comparative biology and taxonomic classification.</title>
        <authorList>
            <person name="Goeker M."/>
        </authorList>
    </citation>
    <scope>NUCLEOTIDE SEQUENCE [LARGE SCALE GENOMIC DNA]</scope>
    <source>
        <strain evidence="2 3">DSM 45934</strain>
    </source>
</reference>
<keyword evidence="1" id="KW-0812">Transmembrane</keyword>
<evidence type="ECO:0000313" key="2">
    <source>
        <dbReference type="EMBL" id="TCO62662.1"/>
    </source>
</evidence>
<dbReference type="EMBL" id="SLWS01000002">
    <property type="protein sequence ID" value="TCO62662.1"/>
    <property type="molecule type" value="Genomic_DNA"/>
</dbReference>
<evidence type="ECO:0000313" key="3">
    <source>
        <dbReference type="Proteomes" id="UP000295680"/>
    </source>
</evidence>
<dbReference type="AlphaFoldDB" id="A0A4R2JUE5"/>
<sequence length="266" mass="29564">MQTHIVRRLSRRVIGISLALAGVSGIAVVADRTSEPPVAVQNTTLTATTTDDELGEDGGDMAVAAAHKPKEGEVVKGHRRILLVTYYTKSDCVIHPNYPTNPGGRSWTIRKGDQIIWRYNVTSKVAAVSDPGDNKFPHWGFVEDSECIGTSTGQDPKKYTVIENDKEVVRKTPPYPAGVAIPEHRNLSGRSQFDPFWVTVDWMHDRGAIPGTRHKMSHNATLRDAPNRFVIGNVYDKWEVRPTGKTEGGYAEVYVPSLHRWGWLQP</sequence>
<name>A0A4R2JUE5_9PSEU</name>
<protein>
    <submittedName>
        <fullName evidence="2">Uncharacterized protein</fullName>
    </submittedName>
</protein>
<comment type="caution">
    <text evidence="2">The sequence shown here is derived from an EMBL/GenBank/DDBJ whole genome shotgun (WGS) entry which is preliminary data.</text>
</comment>
<feature type="transmembrane region" description="Helical" evidence="1">
    <location>
        <begin position="12"/>
        <end position="30"/>
    </location>
</feature>